<dbReference type="InterPro" id="IPR002792">
    <property type="entry name" value="TRAM_dom"/>
</dbReference>
<name>A0A2S5KJE4_9PROT</name>
<dbReference type="InterPro" id="IPR006638">
    <property type="entry name" value="Elp3/MiaA/NifB-like_rSAM"/>
</dbReference>
<dbReference type="NCBIfam" id="TIGR01574">
    <property type="entry name" value="miaB-methiolase"/>
    <property type="match status" value="1"/>
</dbReference>
<dbReference type="InterPro" id="IPR006463">
    <property type="entry name" value="MiaB_methiolase"/>
</dbReference>
<accession>A0A2S5KJE4</accession>
<dbReference type="SUPFAM" id="SSF102114">
    <property type="entry name" value="Radical SAM enzymes"/>
    <property type="match status" value="1"/>
</dbReference>
<keyword evidence="8 14" id="KW-0408">Iron</keyword>
<dbReference type="PANTHER" id="PTHR43020:SF2">
    <property type="entry name" value="MITOCHONDRIAL TRNA METHYLTHIOTRANSFERASE CDK5RAP1"/>
    <property type="match status" value="1"/>
</dbReference>
<comment type="subunit">
    <text evidence="14">Monomer.</text>
</comment>
<keyword evidence="3 14" id="KW-0963">Cytoplasm</keyword>
<dbReference type="InterPro" id="IPR023404">
    <property type="entry name" value="rSAM_horseshoe"/>
</dbReference>
<dbReference type="GO" id="GO:0035597">
    <property type="term" value="F:tRNA-2-methylthio-N(6)-dimethylallyladenosine(37) synthase activity"/>
    <property type="evidence" value="ECO:0007669"/>
    <property type="project" value="UniProtKB-EC"/>
</dbReference>
<dbReference type="InterPro" id="IPR058240">
    <property type="entry name" value="rSAM_sf"/>
</dbReference>
<dbReference type="Pfam" id="PF04055">
    <property type="entry name" value="Radical_SAM"/>
    <property type="match status" value="1"/>
</dbReference>
<dbReference type="GO" id="GO:0005829">
    <property type="term" value="C:cytosol"/>
    <property type="evidence" value="ECO:0007669"/>
    <property type="project" value="TreeGrafter"/>
</dbReference>
<feature type="binding site" evidence="14">
    <location>
        <position position="83"/>
    </location>
    <ligand>
        <name>[4Fe-4S] cluster</name>
        <dbReference type="ChEBI" id="CHEBI:49883"/>
        <label>1</label>
    </ligand>
</feature>
<dbReference type="SFLD" id="SFLDF00273">
    <property type="entry name" value="(dimethylallyl)adenosine_tRNA"/>
    <property type="match status" value="1"/>
</dbReference>
<dbReference type="InterPro" id="IPR038135">
    <property type="entry name" value="Methylthiotransferase_N_sf"/>
</dbReference>
<evidence type="ECO:0000256" key="13">
    <source>
        <dbReference type="ARBA" id="ARBA00052587"/>
    </source>
</evidence>
<keyword evidence="9 14" id="KW-0411">Iron-sulfur</keyword>
<reference evidence="18 19" key="1">
    <citation type="submission" date="2018-02" db="EMBL/GenBank/DDBJ databases">
        <title>novel marine gammaproteobacteria from coastal saline agro ecosystem.</title>
        <authorList>
            <person name="Krishnan R."/>
            <person name="Ramesh Kumar N."/>
        </authorList>
    </citation>
    <scope>NUCLEOTIDE SEQUENCE [LARGE SCALE GENOMIC DNA]</scope>
    <source>
        <strain evidence="18 19">228</strain>
    </source>
</reference>
<feature type="binding site" evidence="14">
    <location>
        <position position="12"/>
    </location>
    <ligand>
        <name>[4Fe-4S] cluster</name>
        <dbReference type="ChEBI" id="CHEBI:49883"/>
        <label>1</label>
    </ligand>
</feature>
<dbReference type="InterPro" id="IPR007197">
    <property type="entry name" value="rSAM"/>
</dbReference>
<dbReference type="NCBIfam" id="TIGR00089">
    <property type="entry name" value="MiaB/RimO family radical SAM methylthiotransferase"/>
    <property type="match status" value="1"/>
</dbReference>
<dbReference type="CDD" id="cd01335">
    <property type="entry name" value="Radical_SAM"/>
    <property type="match status" value="1"/>
</dbReference>
<comment type="subcellular location">
    <subcellularLocation>
        <location evidence="14">Cytoplasm</location>
    </subcellularLocation>
</comment>
<evidence type="ECO:0000256" key="2">
    <source>
        <dbReference type="ARBA" id="ARBA00022485"/>
    </source>
</evidence>
<dbReference type="AlphaFoldDB" id="A0A2S5KJE4"/>
<dbReference type="PANTHER" id="PTHR43020">
    <property type="entry name" value="CDK5 REGULATORY SUBUNIT-ASSOCIATED PROTEIN 1"/>
    <property type="match status" value="1"/>
</dbReference>
<dbReference type="PROSITE" id="PS51918">
    <property type="entry name" value="RADICAL_SAM"/>
    <property type="match status" value="1"/>
</dbReference>
<dbReference type="SFLD" id="SFLDG01061">
    <property type="entry name" value="methylthiotransferase"/>
    <property type="match status" value="1"/>
</dbReference>
<dbReference type="GO" id="GO:0046872">
    <property type="term" value="F:metal ion binding"/>
    <property type="evidence" value="ECO:0007669"/>
    <property type="project" value="UniProtKB-KW"/>
</dbReference>
<evidence type="ECO:0000313" key="18">
    <source>
        <dbReference type="EMBL" id="PPC74944.1"/>
    </source>
</evidence>
<comment type="catalytic activity">
    <reaction evidence="12">
        <text>2-thio-N(6)-dimethylallyladenosine(37) in tRNA + S-adenosyl-L-methionine = 2-methylsulfanyl-N(6)-dimethylallyladenosine(37) in tRNA + S-adenosyl-L-homocysteine + H(+)</text>
        <dbReference type="Rhea" id="RHEA:37063"/>
        <dbReference type="Rhea" id="RHEA-COMP:10376"/>
        <dbReference type="Rhea" id="RHEA-COMP:10377"/>
        <dbReference type="ChEBI" id="CHEBI:15378"/>
        <dbReference type="ChEBI" id="CHEBI:57856"/>
        <dbReference type="ChEBI" id="CHEBI:59789"/>
        <dbReference type="ChEBI" id="CHEBI:74416"/>
        <dbReference type="ChEBI" id="CHEBI:74417"/>
    </reaction>
    <physiologicalReaction direction="left-to-right" evidence="12">
        <dbReference type="Rhea" id="RHEA:37064"/>
    </physiologicalReaction>
</comment>
<dbReference type="EC" id="2.8.4.3" evidence="10 14"/>
<evidence type="ECO:0000256" key="11">
    <source>
        <dbReference type="ARBA" id="ARBA00050926"/>
    </source>
</evidence>
<dbReference type="HAMAP" id="MF_01864">
    <property type="entry name" value="tRNA_metthiotr_MiaB"/>
    <property type="match status" value="1"/>
</dbReference>
<evidence type="ECO:0000256" key="1">
    <source>
        <dbReference type="ARBA" id="ARBA00003234"/>
    </source>
</evidence>
<dbReference type="SFLD" id="SFLDG01082">
    <property type="entry name" value="B12-binding_domain_containing"/>
    <property type="match status" value="1"/>
</dbReference>
<keyword evidence="7 14" id="KW-0479">Metal-binding</keyword>
<dbReference type="InterPro" id="IPR020612">
    <property type="entry name" value="Methylthiotransferase_CS"/>
</dbReference>
<feature type="binding site" evidence="14">
    <location>
        <position position="157"/>
    </location>
    <ligand>
        <name>[4Fe-4S] cluster</name>
        <dbReference type="ChEBI" id="CHEBI:49883"/>
        <label>2</label>
        <note>4Fe-4S-S-AdoMet</note>
    </ligand>
</feature>
<proteinExistence type="inferred from homology"/>
<comment type="cofactor">
    <cofactor evidence="14">
        <name>[4Fe-4S] cluster</name>
        <dbReference type="ChEBI" id="CHEBI:49883"/>
    </cofactor>
    <text evidence="14">Binds 2 [4Fe-4S] clusters. One cluster is coordinated with 3 cysteines and an exchangeable S-adenosyl-L-methionine.</text>
</comment>
<gene>
    <name evidence="14" type="primary">miaB</name>
    <name evidence="18" type="ORF">C4K68_23505</name>
</gene>
<dbReference type="FunFam" id="3.40.50.12160:FF:000001">
    <property type="entry name" value="tRNA-2-methylthio-N(6)-dimethylallyladenosine synthase"/>
    <property type="match status" value="1"/>
</dbReference>
<dbReference type="EMBL" id="PRLP01000122">
    <property type="protein sequence ID" value="PPC74944.1"/>
    <property type="molecule type" value="Genomic_DNA"/>
</dbReference>
<evidence type="ECO:0000256" key="5">
    <source>
        <dbReference type="ARBA" id="ARBA00022691"/>
    </source>
</evidence>
<dbReference type="SMART" id="SM00729">
    <property type="entry name" value="Elp3"/>
    <property type="match status" value="1"/>
</dbReference>
<evidence type="ECO:0000256" key="4">
    <source>
        <dbReference type="ARBA" id="ARBA00022679"/>
    </source>
</evidence>
<keyword evidence="5 14" id="KW-0949">S-adenosyl-L-methionine</keyword>
<sequence length="449" mass="50737">MSKKVFIQTHGCQMNEYDSSRMLDLLRESHQMEVTDNPEEADLLLLNTCSIREKAQDKVFHQLGRWRKLKEKNPELRIGVGGCVASQEGQAIRDRAPFVDIVFGPQTLHRLPEMVDATVQYHTPQVDISFPEIEKFDRLPAPKVEGAEAFVSIMEGCSKYCTFCVVPYTRGEEVSRPVQDVLAEIIHLAEQGVREVNLLGQNVNAYRGATADGDTADLAELLHYVAAIDGIDRIRYTTSHPVEFSESLIEAYETIPELVSHLHLPVQSGSDRILALMKRGHTALEYKSKLRRLKKIRPDISFSSDFIVGFPGETEADFEATMKLIQDIGFDLSYSFVYSRRPGTPASDYADDVPEEVKKQRLLILQQRIIQQTMDISRKMVGSVQRILVNGYSRKDPGQMQGRTENNRVVNFNCTNPDQIGKFANIRIEQALPNSLRGVLVDSELDTLH</sequence>
<keyword evidence="2 14" id="KW-0004">4Fe-4S</keyword>
<feature type="binding site" evidence="14">
    <location>
        <position position="161"/>
    </location>
    <ligand>
        <name>[4Fe-4S] cluster</name>
        <dbReference type="ChEBI" id="CHEBI:49883"/>
        <label>2</label>
        <note>4Fe-4S-S-AdoMet</note>
    </ligand>
</feature>
<dbReference type="GO" id="GO:0051539">
    <property type="term" value="F:4 iron, 4 sulfur cluster binding"/>
    <property type="evidence" value="ECO:0007669"/>
    <property type="project" value="UniProtKB-UniRule"/>
</dbReference>
<evidence type="ECO:0000259" key="15">
    <source>
        <dbReference type="PROSITE" id="PS50926"/>
    </source>
</evidence>
<evidence type="ECO:0000256" key="8">
    <source>
        <dbReference type="ARBA" id="ARBA00023004"/>
    </source>
</evidence>
<evidence type="ECO:0000259" key="17">
    <source>
        <dbReference type="PROSITE" id="PS51918"/>
    </source>
</evidence>
<dbReference type="PROSITE" id="PS50926">
    <property type="entry name" value="TRAM"/>
    <property type="match status" value="1"/>
</dbReference>
<dbReference type="SFLD" id="SFLDS00029">
    <property type="entry name" value="Radical_SAM"/>
    <property type="match status" value="1"/>
</dbReference>
<keyword evidence="6 14" id="KW-0819">tRNA processing</keyword>
<dbReference type="Gene3D" id="3.80.30.20">
    <property type="entry name" value="tm_1862 like domain"/>
    <property type="match status" value="1"/>
</dbReference>
<feature type="domain" description="MTTase N-terminal" evidence="16">
    <location>
        <begin position="3"/>
        <end position="120"/>
    </location>
</feature>
<dbReference type="Pfam" id="PF01938">
    <property type="entry name" value="TRAM"/>
    <property type="match status" value="1"/>
</dbReference>
<evidence type="ECO:0000256" key="6">
    <source>
        <dbReference type="ARBA" id="ARBA00022694"/>
    </source>
</evidence>
<comment type="catalytic activity">
    <reaction evidence="11">
        <text>N(6)-dimethylallyladenosine(37) in tRNA + (sulfur carrier)-SH + AH2 + S-adenosyl-L-methionine = 2-thio-N(6)-dimethylallyladenosine(37) in tRNA + (sulfur carrier)-H + 5'-deoxyadenosine + L-methionine + A + H(+)</text>
        <dbReference type="Rhea" id="RHEA:36339"/>
        <dbReference type="Rhea" id="RHEA-COMP:10375"/>
        <dbReference type="Rhea" id="RHEA-COMP:10377"/>
        <dbReference type="Rhea" id="RHEA-COMP:14737"/>
        <dbReference type="Rhea" id="RHEA-COMP:14739"/>
        <dbReference type="ChEBI" id="CHEBI:13193"/>
        <dbReference type="ChEBI" id="CHEBI:15378"/>
        <dbReference type="ChEBI" id="CHEBI:17319"/>
        <dbReference type="ChEBI" id="CHEBI:17499"/>
        <dbReference type="ChEBI" id="CHEBI:29917"/>
        <dbReference type="ChEBI" id="CHEBI:57844"/>
        <dbReference type="ChEBI" id="CHEBI:59789"/>
        <dbReference type="ChEBI" id="CHEBI:64428"/>
        <dbReference type="ChEBI" id="CHEBI:74415"/>
        <dbReference type="ChEBI" id="CHEBI:74416"/>
    </reaction>
    <physiologicalReaction direction="left-to-right" evidence="11">
        <dbReference type="Rhea" id="RHEA:36340"/>
    </physiologicalReaction>
</comment>
<keyword evidence="4 14" id="KW-0808">Transferase</keyword>
<comment type="function">
    <text evidence="1 14">Catalyzes the methylthiolation of N6-(dimethylallyl)adenosine (i(6)A), leading to the formation of 2-methylthio-N6-(dimethylallyl)adenosine (ms(2)i(6)A) at position 37 in tRNAs that read codons beginning with uridine.</text>
</comment>
<evidence type="ECO:0000256" key="10">
    <source>
        <dbReference type="ARBA" id="ARBA00033765"/>
    </source>
</evidence>
<organism evidence="18 19">
    <name type="scientific">Proteobacteria bacterium 228</name>
    <dbReference type="NCBI Taxonomy" id="2083153"/>
    <lineage>
        <taxon>Bacteria</taxon>
        <taxon>Pseudomonadati</taxon>
        <taxon>Pseudomonadota</taxon>
    </lineage>
</organism>
<dbReference type="Gene3D" id="3.40.50.12160">
    <property type="entry name" value="Methylthiotransferase, N-terminal domain"/>
    <property type="match status" value="1"/>
</dbReference>
<evidence type="ECO:0000256" key="14">
    <source>
        <dbReference type="HAMAP-Rule" id="MF_01864"/>
    </source>
</evidence>
<feature type="binding site" evidence="14">
    <location>
        <position position="164"/>
    </location>
    <ligand>
        <name>[4Fe-4S] cluster</name>
        <dbReference type="ChEBI" id="CHEBI:49883"/>
        <label>2</label>
        <note>4Fe-4S-S-AdoMet</note>
    </ligand>
</feature>
<evidence type="ECO:0000259" key="16">
    <source>
        <dbReference type="PROSITE" id="PS51449"/>
    </source>
</evidence>
<dbReference type="InterPro" id="IPR013848">
    <property type="entry name" value="Methylthiotransferase_N"/>
</dbReference>
<dbReference type="Proteomes" id="UP000238196">
    <property type="component" value="Unassembled WGS sequence"/>
</dbReference>
<dbReference type="PROSITE" id="PS51449">
    <property type="entry name" value="MTTASE_N"/>
    <property type="match status" value="1"/>
</dbReference>
<evidence type="ECO:0000256" key="3">
    <source>
        <dbReference type="ARBA" id="ARBA00022490"/>
    </source>
</evidence>
<dbReference type="PROSITE" id="PS01278">
    <property type="entry name" value="MTTASE_RADICAL"/>
    <property type="match status" value="1"/>
</dbReference>
<evidence type="ECO:0000256" key="9">
    <source>
        <dbReference type="ARBA" id="ARBA00023014"/>
    </source>
</evidence>
<dbReference type="OrthoDB" id="5288412at2"/>
<comment type="catalytic activity">
    <reaction evidence="13">
        <text>N(6)-dimethylallyladenosine(37) in tRNA + (sulfur carrier)-SH + AH2 + 2 S-adenosyl-L-methionine = 2-methylsulfanyl-N(6)-dimethylallyladenosine(37) in tRNA + (sulfur carrier)-H + 5'-deoxyadenosine + L-methionine + A + S-adenosyl-L-homocysteine + 2 H(+)</text>
        <dbReference type="Rhea" id="RHEA:37067"/>
        <dbReference type="Rhea" id="RHEA-COMP:10375"/>
        <dbReference type="Rhea" id="RHEA-COMP:10376"/>
        <dbReference type="Rhea" id="RHEA-COMP:14737"/>
        <dbReference type="Rhea" id="RHEA-COMP:14739"/>
        <dbReference type="ChEBI" id="CHEBI:13193"/>
        <dbReference type="ChEBI" id="CHEBI:15378"/>
        <dbReference type="ChEBI" id="CHEBI:17319"/>
        <dbReference type="ChEBI" id="CHEBI:17499"/>
        <dbReference type="ChEBI" id="CHEBI:29917"/>
        <dbReference type="ChEBI" id="CHEBI:57844"/>
        <dbReference type="ChEBI" id="CHEBI:57856"/>
        <dbReference type="ChEBI" id="CHEBI:59789"/>
        <dbReference type="ChEBI" id="CHEBI:64428"/>
        <dbReference type="ChEBI" id="CHEBI:74415"/>
        <dbReference type="ChEBI" id="CHEBI:74417"/>
        <dbReference type="EC" id="2.8.4.3"/>
    </reaction>
    <physiologicalReaction direction="left-to-right" evidence="13">
        <dbReference type="Rhea" id="RHEA:37068"/>
    </physiologicalReaction>
</comment>
<protein>
    <recommendedName>
        <fullName evidence="10 14">tRNA-2-methylthio-N(6)-dimethylallyladenosine synthase</fullName>
        <ecNumber evidence="10 14">2.8.4.3</ecNumber>
    </recommendedName>
    <alternativeName>
        <fullName evidence="14">(Dimethylallyl)adenosine tRNA methylthiotransferase MiaB</fullName>
    </alternativeName>
    <alternativeName>
        <fullName evidence="14">tRNA-i(6)A37 methylthiotransferase</fullName>
    </alternativeName>
</protein>
<dbReference type="InterPro" id="IPR005839">
    <property type="entry name" value="Methylthiotransferase"/>
</dbReference>
<dbReference type="Pfam" id="PF00919">
    <property type="entry name" value="UPF0004"/>
    <property type="match status" value="1"/>
</dbReference>
<comment type="caution">
    <text evidence="18">The sequence shown here is derived from an EMBL/GenBank/DDBJ whole genome shotgun (WGS) entry which is preliminary data.</text>
</comment>
<dbReference type="FunFam" id="3.80.30.20:FF:000001">
    <property type="entry name" value="tRNA-2-methylthio-N(6)-dimethylallyladenosine synthase 2"/>
    <property type="match status" value="1"/>
</dbReference>
<feature type="domain" description="TRAM" evidence="15">
    <location>
        <begin position="378"/>
        <end position="442"/>
    </location>
</feature>
<evidence type="ECO:0000256" key="12">
    <source>
        <dbReference type="ARBA" id="ARBA00052380"/>
    </source>
</evidence>
<comment type="similarity">
    <text evidence="14">Belongs to the methylthiotransferase family. MiaB subfamily.</text>
</comment>
<evidence type="ECO:0000313" key="19">
    <source>
        <dbReference type="Proteomes" id="UP000238196"/>
    </source>
</evidence>
<feature type="domain" description="Radical SAM core" evidence="17">
    <location>
        <begin position="143"/>
        <end position="375"/>
    </location>
</feature>
<feature type="binding site" evidence="14">
    <location>
        <position position="49"/>
    </location>
    <ligand>
        <name>[4Fe-4S] cluster</name>
        <dbReference type="ChEBI" id="CHEBI:49883"/>
        <label>1</label>
    </ligand>
</feature>
<evidence type="ECO:0000256" key="7">
    <source>
        <dbReference type="ARBA" id="ARBA00022723"/>
    </source>
</evidence>